<keyword evidence="3" id="KW-0548">Nucleotidyltransferase</keyword>
<evidence type="ECO:0000313" key="4">
    <source>
        <dbReference type="Proteomes" id="UP001305702"/>
    </source>
</evidence>
<feature type="coiled-coil region" evidence="1">
    <location>
        <begin position="145"/>
        <end position="172"/>
    </location>
</feature>
<dbReference type="SMART" id="SM00267">
    <property type="entry name" value="GGDEF"/>
    <property type="match status" value="1"/>
</dbReference>
<dbReference type="NCBIfam" id="TIGR00254">
    <property type="entry name" value="GGDEF"/>
    <property type="match status" value="1"/>
</dbReference>
<dbReference type="GO" id="GO:0052621">
    <property type="term" value="F:diguanylate cyclase activity"/>
    <property type="evidence" value="ECO:0007669"/>
    <property type="project" value="UniProtKB-EC"/>
</dbReference>
<dbReference type="GO" id="GO:1902201">
    <property type="term" value="P:negative regulation of bacterial-type flagellum-dependent cell motility"/>
    <property type="evidence" value="ECO:0007669"/>
    <property type="project" value="TreeGrafter"/>
</dbReference>
<dbReference type="EMBL" id="CP130318">
    <property type="protein sequence ID" value="WNQ13638.1"/>
    <property type="molecule type" value="Genomic_DNA"/>
</dbReference>
<evidence type="ECO:0000256" key="1">
    <source>
        <dbReference type="SAM" id="Coils"/>
    </source>
</evidence>
<dbReference type="FunFam" id="3.30.70.270:FF:000001">
    <property type="entry name" value="Diguanylate cyclase domain protein"/>
    <property type="match status" value="1"/>
</dbReference>
<dbReference type="GO" id="GO:0005886">
    <property type="term" value="C:plasma membrane"/>
    <property type="evidence" value="ECO:0007669"/>
    <property type="project" value="TreeGrafter"/>
</dbReference>
<keyword evidence="4" id="KW-1185">Reference proteome</keyword>
<dbReference type="InterPro" id="IPR003018">
    <property type="entry name" value="GAF"/>
</dbReference>
<gene>
    <name evidence="3" type="ORF">MJA45_11660</name>
</gene>
<protein>
    <submittedName>
        <fullName evidence="3">Sensor domain-containing diguanylate cyclase</fullName>
        <ecNumber evidence="3">2.7.7.65</ecNumber>
    </submittedName>
</protein>
<reference evidence="3 4" key="1">
    <citation type="submission" date="2022-02" db="EMBL/GenBank/DDBJ databases">
        <title>Paenibacillus sp. MBLB1776 Whole Genome Shotgun Sequencing.</title>
        <authorList>
            <person name="Hwang C.Y."/>
            <person name="Cho E.-S."/>
            <person name="Seo M.-J."/>
        </authorList>
    </citation>
    <scope>NUCLEOTIDE SEQUENCE [LARGE SCALE GENOMIC DNA]</scope>
    <source>
        <strain evidence="3 4">MBLB1776</strain>
    </source>
</reference>
<feature type="domain" description="GGDEF" evidence="2">
    <location>
        <begin position="500"/>
        <end position="627"/>
    </location>
</feature>
<dbReference type="InterPro" id="IPR043128">
    <property type="entry name" value="Rev_trsase/Diguanyl_cyclase"/>
</dbReference>
<dbReference type="InterPro" id="IPR000160">
    <property type="entry name" value="GGDEF_dom"/>
</dbReference>
<dbReference type="PROSITE" id="PS50887">
    <property type="entry name" value="GGDEF"/>
    <property type="match status" value="1"/>
</dbReference>
<dbReference type="SUPFAM" id="SSF55781">
    <property type="entry name" value="GAF domain-like"/>
    <property type="match status" value="2"/>
</dbReference>
<dbReference type="Gene3D" id="3.30.450.40">
    <property type="match status" value="2"/>
</dbReference>
<name>A0AA96LIJ0_9BACL</name>
<dbReference type="Pfam" id="PF13185">
    <property type="entry name" value="GAF_2"/>
    <property type="match status" value="1"/>
</dbReference>
<dbReference type="AlphaFoldDB" id="A0AA96LIJ0"/>
<keyword evidence="3" id="KW-0808">Transferase</keyword>
<dbReference type="GO" id="GO:0043709">
    <property type="term" value="P:cell adhesion involved in single-species biofilm formation"/>
    <property type="evidence" value="ECO:0007669"/>
    <property type="project" value="TreeGrafter"/>
</dbReference>
<dbReference type="InterPro" id="IPR029016">
    <property type="entry name" value="GAF-like_dom_sf"/>
</dbReference>
<dbReference type="Gene3D" id="3.30.70.270">
    <property type="match status" value="1"/>
</dbReference>
<organism evidence="3 4">
    <name type="scientific">Paenibacillus aurantius</name>
    <dbReference type="NCBI Taxonomy" id="2918900"/>
    <lineage>
        <taxon>Bacteria</taxon>
        <taxon>Bacillati</taxon>
        <taxon>Bacillota</taxon>
        <taxon>Bacilli</taxon>
        <taxon>Bacillales</taxon>
        <taxon>Paenibacillaceae</taxon>
        <taxon>Paenibacillus</taxon>
    </lineage>
</organism>
<sequence>MAEASLMVNLPCREIPDEPALLLYRSVVSGFALWKEQLPPEREGLLYMYTTNGMEDKLGLDREEGTVWYCVHELPEDARDLWKQAGFCLQSGIRSAWEGAFGVPLADQDGRAIAVVGLFGLAEKSEAYMEKWGNRTAAALVPYVLLSWERELSRLREDRIRAREQLISCKEEVFKLSERLFSLNDGPSILTELLDSLHRFFPNFRVDLLLSQDSQEGSLPAKPLSIFNGTSQISIRAFMEGRLLTEGGPEGIRELAAPLAGKQGVYGVVHFLHERGAELRLDTSVLESAIRAAGAAFENALLYEQSNLLVAELRLINEITRRLNESLKLKEIYSFASSELISIFDADFCCILQHDRSSKQMIVQASNLPALEQAKFTLQEGYAGLIYETREPVIVSDYRENRTFASRLMEMTDSRSLIGCPLYVNGEVIGVILVTHRYPHYFTYDNYKLLQVLSGHIGLAMANASLHAEVRRMVITDNLTGLYTRHYLNEQVSHMQHKDQCGSLIVVDIDDFKGINDTYGHLVGDRILIQVSTIVRSSIRETDIPARWGGEELAIYLPQIGSDAAVRIAERIRCRVLSETDPTVTVSCGISDWRYGDGKISVESLFYKSDMALYKAKHGGKNQHRIG</sequence>
<dbReference type="InterPro" id="IPR029787">
    <property type="entry name" value="Nucleotide_cyclase"/>
</dbReference>
<keyword evidence="1" id="KW-0175">Coiled coil</keyword>
<dbReference type="PANTHER" id="PTHR45138:SF9">
    <property type="entry name" value="DIGUANYLATE CYCLASE DGCM-RELATED"/>
    <property type="match status" value="1"/>
</dbReference>
<proteinExistence type="predicted"/>
<dbReference type="PANTHER" id="PTHR45138">
    <property type="entry name" value="REGULATORY COMPONENTS OF SENSORY TRANSDUCTION SYSTEM"/>
    <property type="match status" value="1"/>
</dbReference>
<dbReference type="InterPro" id="IPR050469">
    <property type="entry name" value="Diguanylate_Cyclase"/>
</dbReference>
<evidence type="ECO:0000259" key="2">
    <source>
        <dbReference type="PROSITE" id="PS50887"/>
    </source>
</evidence>
<dbReference type="Pfam" id="PF00990">
    <property type="entry name" value="GGDEF"/>
    <property type="match status" value="1"/>
</dbReference>
<dbReference type="KEGG" id="paun:MJA45_11660"/>
<dbReference type="SUPFAM" id="SSF55073">
    <property type="entry name" value="Nucleotide cyclase"/>
    <property type="match status" value="1"/>
</dbReference>
<accession>A0AA96LIJ0</accession>
<evidence type="ECO:0000313" key="3">
    <source>
        <dbReference type="EMBL" id="WNQ13638.1"/>
    </source>
</evidence>
<dbReference type="Proteomes" id="UP001305702">
    <property type="component" value="Chromosome"/>
</dbReference>
<dbReference type="SMART" id="SM00065">
    <property type="entry name" value="GAF"/>
    <property type="match status" value="1"/>
</dbReference>
<dbReference type="CDD" id="cd01949">
    <property type="entry name" value="GGDEF"/>
    <property type="match status" value="1"/>
</dbReference>
<dbReference type="EC" id="2.7.7.65" evidence="3"/>
<dbReference type="RefSeq" id="WP_315607421.1">
    <property type="nucleotide sequence ID" value="NZ_CP130318.1"/>
</dbReference>